<dbReference type="Proteomes" id="UP000679220">
    <property type="component" value="Unassembled WGS sequence"/>
</dbReference>
<reference evidence="1" key="2">
    <citation type="submission" date="2021-04" db="EMBL/GenBank/DDBJ databases">
        <authorList>
            <person name="Zhang T."/>
            <person name="Zhang Y."/>
            <person name="Lu D."/>
            <person name="Zuo D."/>
            <person name="Du Z."/>
        </authorList>
    </citation>
    <scope>NUCLEOTIDE SEQUENCE</scope>
    <source>
        <strain evidence="1">JR1</strain>
    </source>
</reference>
<proteinExistence type="predicted"/>
<gene>
    <name evidence="1" type="ORF">KDU71_17430</name>
</gene>
<evidence type="ECO:0000313" key="2">
    <source>
        <dbReference type="Proteomes" id="UP000679220"/>
    </source>
</evidence>
<comment type="caution">
    <text evidence="1">The sequence shown here is derived from an EMBL/GenBank/DDBJ whole genome shotgun (WGS) entry which is preliminary data.</text>
</comment>
<reference evidence="1" key="1">
    <citation type="journal article" date="2018" name="Int. J. Syst. Evol. Microbiol.">
        <title>Carboxylicivirga sediminis sp. nov., isolated from coastal sediment.</title>
        <authorList>
            <person name="Wang F.Q."/>
            <person name="Ren L.H."/>
            <person name="Zou R.J."/>
            <person name="Sun Y.Z."/>
            <person name="Liu X.J."/>
            <person name="Jiang F."/>
            <person name="Liu L.J."/>
        </authorList>
    </citation>
    <scope>NUCLEOTIDE SEQUENCE</scope>
    <source>
        <strain evidence="1">JR1</strain>
    </source>
</reference>
<evidence type="ECO:0000313" key="1">
    <source>
        <dbReference type="EMBL" id="MBR8537353.1"/>
    </source>
</evidence>
<name>A0A941F7R4_9BACT</name>
<protein>
    <submittedName>
        <fullName evidence="1">Uncharacterized protein</fullName>
    </submittedName>
</protein>
<keyword evidence="2" id="KW-1185">Reference proteome</keyword>
<dbReference type="EMBL" id="JAGTAR010000030">
    <property type="protein sequence ID" value="MBR8537353.1"/>
    <property type="molecule type" value="Genomic_DNA"/>
</dbReference>
<accession>A0A941F7R4</accession>
<sequence>MDGSFYEHQKAIITNVIDNPSRFEKEIYKSRLWLTDSEQDKLCEWLEANYPEQYKQLLQNLQFKHQTNKAYMISA</sequence>
<dbReference type="RefSeq" id="WP_212192377.1">
    <property type="nucleotide sequence ID" value="NZ_JAGTAR010000030.1"/>
</dbReference>
<dbReference type="AlphaFoldDB" id="A0A941F7R4"/>
<organism evidence="1 2">
    <name type="scientific">Carboxylicivirga sediminis</name>
    <dbReference type="NCBI Taxonomy" id="2006564"/>
    <lineage>
        <taxon>Bacteria</taxon>
        <taxon>Pseudomonadati</taxon>
        <taxon>Bacteroidota</taxon>
        <taxon>Bacteroidia</taxon>
        <taxon>Marinilabiliales</taxon>
        <taxon>Marinilabiliaceae</taxon>
        <taxon>Carboxylicivirga</taxon>
    </lineage>
</organism>